<dbReference type="Proteomes" id="UP001429357">
    <property type="component" value="Unassembled WGS sequence"/>
</dbReference>
<evidence type="ECO:0000313" key="3">
    <source>
        <dbReference type="Proteomes" id="UP001429357"/>
    </source>
</evidence>
<evidence type="ECO:0000259" key="1">
    <source>
        <dbReference type="Pfam" id="PF03551"/>
    </source>
</evidence>
<organism evidence="2 3">
    <name type="scientific">Enterococcus diestrammenae</name>
    <dbReference type="NCBI Taxonomy" id="1155073"/>
    <lineage>
        <taxon>Bacteria</taxon>
        <taxon>Bacillati</taxon>
        <taxon>Bacillota</taxon>
        <taxon>Bacilli</taxon>
        <taxon>Lactobacillales</taxon>
        <taxon>Enterococcaceae</taxon>
        <taxon>Enterococcus</taxon>
    </lineage>
</organism>
<dbReference type="SUPFAM" id="SSF46785">
    <property type="entry name" value="Winged helix' DNA-binding domain"/>
    <property type="match status" value="1"/>
</dbReference>
<dbReference type="PANTHER" id="PTHR33169:SF14">
    <property type="entry name" value="TRANSCRIPTIONAL REGULATOR RV3488"/>
    <property type="match status" value="1"/>
</dbReference>
<dbReference type="PANTHER" id="PTHR33169">
    <property type="entry name" value="PADR-FAMILY TRANSCRIPTIONAL REGULATOR"/>
    <property type="match status" value="1"/>
</dbReference>
<reference evidence="3" key="1">
    <citation type="submission" date="2016-06" db="EMBL/GenBank/DDBJ databases">
        <title>Four novel species of enterococci isolated from chicken manure.</title>
        <authorList>
            <person name="Van Tyne D."/>
        </authorList>
    </citation>
    <scope>NUCLEOTIDE SEQUENCE [LARGE SCALE GENOMIC DNA]</scope>
    <source>
        <strain evidence="3">JM9A</strain>
    </source>
</reference>
<dbReference type="InterPro" id="IPR005149">
    <property type="entry name" value="Tscrpt_reg_PadR_N"/>
</dbReference>
<keyword evidence="3" id="KW-1185">Reference proteome</keyword>
<dbReference type="InterPro" id="IPR036390">
    <property type="entry name" value="WH_DNA-bd_sf"/>
</dbReference>
<name>A0ABV0F059_9ENTE</name>
<evidence type="ECO:0000313" key="2">
    <source>
        <dbReference type="EMBL" id="MEO1781439.1"/>
    </source>
</evidence>
<proteinExistence type="predicted"/>
<protein>
    <submittedName>
        <fullName evidence="2">PadR family transcriptional regulator, regulatory protein PadR</fullName>
    </submittedName>
</protein>
<accession>A0ABV0F059</accession>
<gene>
    <name evidence="2" type="ORF">BAU18_001024</name>
</gene>
<dbReference type="EMBL" id="MAEI02000001">
    <property type="protein sequence ID" value="MEO1781439.1"/>
    <property type="molecule type" value="Genomic_DNA"/>
</dbReference>
<sequence>MYCIVLITGSVELPSLIKRGEDVDSQLKRGLLEYCVLAFLLPEPSYGYEIIKHISPIIHISESTLYPILKRLENQQLVTTYKEEYSGRLRKYYRITAKGEEKLRIFYKGKDSVVGIYEYIGGRLENG</sequence>
<dbReference type="Pfam" id="PF03551">
    <property type="entry name" value="PadR"/>
    <property type="match status" value="1"/>
</dbReference>
<feature type="domain" description="Transcription regulator PadR N-terminal" evidence="1">
    <location>
        <begin position="36"/>
        <end position="104"/>
    </location>
</feature>
<reference evidence="2 3" key="2">
    <citation type="submission" date="2024-02" db="EMBL/GenBank/DDBJ databases">
        <title>The Genome Sequence of Enterococcus diestrammenae JM9A.</title>
        <authorList>
            <person name="Earl A."/>
            <person name="Manson A."/>
            <person name="Gilmore M."/>
            <person name="Sanders J."/>
            <person name="Shea T."/>
            <person name="Howe W."/>
            <person name="Livny J."/>
            <person name="Cuomo C."/>
            <person name="Neafsey D."/>
            <person name="Birren B."/>
        </authorList>
    </citation>
    <scope>NUCLEOTIDE SEQUENCE [LARGE SCALE GENOMIC DNA]</scope>
    <source>
        <strain evidence="2 3">JM9A</strain>
    </source>
</reference>
<dbReference type="InterPro" id="IPR052509">
    <property type="entry name" value="Metal_resp_DNA-bind_regulator"/>
</dbReference>
<dbReference type="InterPro" id="IPR036388">
    <property type="entry name" value="WH-like_DNA-bd_sf"/>
</dbReference>
<dbReference type="Gene3D" id="1.10.10.10">
    <property type="entry name" value="Winged helix-like DNA-binding domain superfamily/Winged helix DNA-binding domain"/>
    <property type="match status" value="1"/>
</dbReference>
<comment type="caution">
    <text evidence="2">The sequence shown here is derived from an EMBL/GenBank/DDBJ whole genome shotgun (WGS) entry which is preliminary data.</text>
</comment>